<dbReference type="EMBL" id="GL349444">
    <property type="protein sequence ID" value="KNC46811.1"/>
    <property type="molecule type" value="Genomic_DNA"/>
</dbReference>
<gene>
    <name evidence="3" type="ORF">AMSG_03242</name>
</gene>
<dbReference type="GO" id="GO:0005654">
    <property type="term" value="C:nucleoplasm"/>
    <property type="evidence" value="ECO:0007669"/>
    <property type="project" value="TreeGrafter"/>
</dbReference>
<dbReference type="GO" id="GO:0051082">
    <property type="term" value="F:unfolded protein binding"/>
    <property type="evidence" value="ECO:0007669"/>
    <property type="project" value="TreeGrafter"/>
</dbReference>
<dbReference type="InterPro" id="IPR039742">
    <property type="entry name" value="Shq1"/>
</dbReference>
<dbReference type="Proteomes" id="UP000054408">
    <property type="component" value="Unassembled WGS sequence"/>
</dbReference>
<evidence type="ECO:0000313" key="3">
    <source>
        <dbReference type="EMBL" id="KNC46811.1"/>
    </source>
</evidence>
<dbReference type="eggNOG" id="KOG3247">
    <property type="taxonomic scope" value="Eukaryota"/>
</dbReference>
<dbReference type="PANTHER" id="PTHR12967">
    <property type="entry name" value="PROTEIN SHQ1 HOMOLOG"/>
    <property type="match status" value="1"/>
</dbReference>
<sequence length="359" mass="39912">MEVAGPTPPSELLAAAGEVDWSFPARRVEADGSAADALLGRVRYGFNNAHAEFFAPLMEELPLILDSPAPDSLTVEQRRAAMREREAGDFDSEHYMAEYAEPEAIDELLGEHAPVPWWAEAYQTLREWAAAPEHAAAFADFATSFTPRLAFPVPTPGLASPVPATVIELDTDERDELMALPAKEHLVDEPTRELNGLLEILAAYAYDMRMTGGEHNVESAWTVAKLNGLTSWLTVPHSPREALLSVMRRSLVYPLYRSWKLASRIRRDALMIACTGRMGVLKALLDIHKLFKLSEDKYYFNELYIEDYCVWIQSLSDATYLAWLASSLTAPKISKADLGADLDIPFWEAAADDRLAGEL</sequence>
<accession>A0A0L0D3Z5</accession>
<reference evidence="3 4" key="1">
    <citation type="submission" date="2010-05" db="EMBL/GenBank/DDBJ databases">
        <title>The Genome Sequence of Thecamonas trahens ATCC 50062.</title>
        <authorList>
            <consortium name="The Broad Institute Genome Sequencing Platform"/>
            <person name="Russ C."/>
            <person name="Cuomo C."/>
            <person name="Shea T."/>
            <person name="Young S.K."/>
            <person name="Zeng Q."/>
            <person name="Koehrsen M."/>
            <person name="Haas B."/>
            <person name="Borodovsky M."/>
            <person name="Guigo R."/>
            <person name="Alvarado L."/>
            <person name="Berlin A."/>
            <person name="Bochicchio J."/>
            <person name="Borenstein D."/>
            <person name="Chapman S."/>
            <person name="Chen Z."/>
            <person name="Freedman E."/>
            <person name="Gellesch M."/>
            <person name="Goldberg J."/>
            <person name="Griggs A."/>
            <person name="Gujja S."/>
            <person name="Heilman E."/>
            <person name="Heiman D."/>
            <person name="Hepburn T."/>
            <person name="Howarth C."/>
            <person name="Jen D."/>
            <person name="Larson L."/>
            <person name="Mehta T."/>
            <person name="Park D."/>
            <person name="Pearson M."/>
            <person name="Roberts A."/>
            <person name="Saif S."/>
            <person name="Shenoy N."/>
            <person name="Sisk P."/>
            <person name="Stolte C."/>
            <person name="Sykes S."/>
            <person name="Thomson T."/>
            <person name="Walk T."/>
            <person name="White J."/>
            <person name="Yandava C."/>
            <person name="Burger G."/>
            <person name="Gray M.W."/>
            <person name="Holland P.W.H."/>
            <person name="King N."/>
            <person name="Lang F.B.F."/>
            <person name="Roger A.J."/>
            <person name="Ruiz-Trillo I."/>
            <person name="Lander E."/>
            <person name="Nusbaum C."/>
        </authorList>
    </citation>
    <scope>NUCLEOTIDE SEQUENCE [LARGE SCALE GENOMIC DNA]</scope>
    <source>
        <strain evidence="3 4">ATCC 50062</strain>
    </source>
</reference>
<proteinExistence type="inferred from homology"/>
<feature type="domain" description="Shq1 C-terminal" evidence="2">
    <location>
        <begin position="166"/>
        <end position="341"/>
    </location>
</feature>
<keyword evidence="4" id="KW-1185">Reference proteome</keyword>
<protein>
    <recommendedName>
        <fullName evidence="2">Shq1 C-terminal domain-containing protein</fullName>
    </recommendedName>
</protein>
<dbReference type="OMA" id="ASEFNVY"/>
<name>A0A0L0D3Z5_THETB</name>
<organism evidence="3 4">
    <name type="scientific">Thecamonas trahens ATCC 50062</name>
    <dbReference type="NCBI Taxonomy" id="461836"/>
    <lineage>
        <taxon>Eukaryota</taxon>
        <taxon>Apusozoa</taxon>
        <taxon>Apusomonadida</taxon>
        <taxon>Apusomonadidae</taxon>
        <taxon>Thecamonas</taxon>
    </lineage>
</organism>
<dbReference type="Pfam" id="PF04925">
    <property type="entry name" value="SHQ1"/>
    <property type="match status" value="1"/>
</dbReference>
<comment type="similarity">
    <text evidence="1">Belongs to the SHQ1 family.</text>
</comment>
<evidence type="ECO:0000256" key="1">
    <source>
        <dbReference type="ARBA" id="ARBA00005607"/>
    </source>
</evidence>
<dbReference type="InterPro" id="IPR007009">
    <property type="entry name" value="Shq1_C"/>
</dbReference>
<dbReference type="OrthoDB" id="73639at2759"/>
<dbReference type="AlphaFoldDB" id="A0A0L0D3Z5"/>
<dbReference type="GeneID" id="25562856"/>
<dbReference type="STRING" id="461836.A0A0L0D3Z5"/>
<dbReference type="RefSeq" id="XP_013760086.1">
    <property type="nucleotide sequence ID" value="XM_013904632.1"/>
</dbReference>
<dbReference type="GO" id="GO:0000493">
    <property type="term" value="P:box H/ACA snoRNP assembly"/>
    <property type="evidence" value="ECO:0007669"/>
    <property type="project" value="InterPro"/>
</dbReference>
<evidence type="ECO:0000259" key="2">
    <source>
        <dbReference type="Pfam" id="PF04925"/>
    </source>
</evidence>
<evidence type="ECO:0000313" key="4">
    <source>
        <dbReference type="Proteomes" id="UP000054408"/>
    </source>
</evidence>
<dbReference type="PANTHER" id="PTHR12967:SF0">
    <property type="entry name" value="PROTEIN SHQ1 HOMOLOG"/>
    <property type="match status" value="1"/>
</dbReference>
<dbReference type="GO" id="GO:0005737">
    <property type="term" value="C:cytoplasm"/>
    <property type="evidence" value="ECO:0007669"/>
    <property type="project" value="TreeGrafter"/>
</dbReference>